<dbReference type="PROSITE" id="PS50908">
    <property type="entry name" value="RWD"/>
    <property type="match status" value="1"/>
</dbReference>
<feature type="compositionally biased region" description="Basic residues" evidence="5">
    <location>
        <begin position="719"/>
        <end position="729"/>
    </location>
</feature>
<dbReference type="InterPro" id="IPR019775">
    <property type="entry name" value="WD40_repeat_CS"/>
</dbReference>
<feature type="region of interest" description="Disordered" evidence="5">
    <location>
        <begin position="332"/>
        <end position="411"/>
    </location>
</feature>
<dbReference type="GO" id="GO:0035859">
    <property type="term" value="C:Seh1-associated complex"/>
    <property type="evidence" value="ECO:0007669"/>
    <property type="project" value="TreeGrafter"/>
</dbReference>
<dbReference type="GO" id="GO:0005774">
    <property type="term" value="C:vacuolar membrane"/>
    <property type="evidence" value="ECO:0007669"/>
    <property type="project" value="TreeGrafter"/>
</dbReference>
<feature type="region of interest" description="Disordered" evidence="5">
    <location>
        <begin position="434"/>
        <end position="455"/>
    </location>
</feature>
<feature type="repeat" description="WD" evidence="4">
    <location>
        <begin position="193"/>
        <end position="228"/>
    </location>
</feature>
<evidence type="ECO:0000256" key="5">
    <source>
        <dbReference type="SAM" id="MobiDB-lite"/>
    </source>
</evidence>
<feature type="repeat" description="WD" evidence="4">
    <location>
        <begin position="150"/>
        <end position="191"/>
    </location>
</feature>
<evidence type="ECO:0000256" key="4">
    <source>
        <dbReference type="PROSITE-ProRule" id="PRU00221"/>
    </source>
</evidence>
<keyword evidence="8" id="KW-1185">Reference proteome</keyword>
<feature type="compositionally biased region" description="Polar residues" evidence="5">
    <location>
        <begin position="1017"/>
        <end position="1042"/>
    </location>
</feature>
<dbReference type="SMART" id="SM00591">
    <property type="entry name" value="RWD"/>
    <property type="match status" value="1"/>
</dbReference>
<evidence type="ECO:0000256" key="2">
    <source>
        <dbReference type="ARBA" id="ARBA00022737"/>
    </source>
</evidence>
<dbReference type="GO" id="GO:1904263">
    <property type="term" value="P:positive regulation of TORC1 signaling"/>
    <property type="evidence" value="ECO:0007669"/>
    <property type="project" value="TreeGrafter"/>
</dbReference>
<dbReference type="GO" id="GO:0035591">
    <property type="term" value="F:signaling adaptor activity"/>
    <property type="evidence" value="ECO:0007669"/>
    <property type="project" value="TreeGrafter"/>
</dbReference>
<reference evidence="7 8" key="1">
    <citation type="journal article" date="2015" name="Genome Biol. Evol.">
        <title>Phylogenomic analyses indicate that early fungi evolved digesting cell walls of algal ancestors of land plants.</title>
        <authorList>
            <person name="Chang Y."/>
            <person name="Wang S."/>
            <person name="Sekimoto S."/>
            <person name="Aerts A.L."/>
            <person name="Choi C."/>
            <person name="Clum A."/>
            <person name="LaButti K.M."/>
            <person name="Lindquist E.A."/>
            <person name="Yee Ngan C."/>
            <person name="Ohm R.A."/>
            <person name="Salamov A.A."/>
            <person name="Grigoriev I.V."/>
            <person name="Spatafora J.W."/>
            <person name="Berbee M.L."/>
        </authorList>
    </citation>
    <scope>NUCLEOTIDE SEQUENCE [LARGE SCALE GENOMIC DNA]</scope>
    <source>
        <strain evidence="7 8">NRRL 28638</strain>
    </source>
</reference>
<keyword evidence="2" id="KW-0677">Repeat</keyword>
<dbReference type="EMBL" id="KQ964422">
    <property type="protein sequence ID" value="KXN74577.1"/>
    <property type="molecule type" value="Genomic_DNA"/>
</dbReference>
<dbReference type="STRING" id="796925.A0A137PHV3"/>
<dbReference type="SUPFAM" id="SSF50978">
    <property type="entry name" value="WD40 repeat-like"/>
    <property type="match status" value="1"/>
</dbReference>
<gene>
    <name evidence="7" type="ORF">CONCODRAFT_54490</name>
</gene>
<dbReference type="InterPro" id="IPR049566">
    <property type="entry name" value="WDR59_RTC1-like_RING_Znf"/>
</dbReference>
<dbReference type="InterPro" id="IPR049567">
    <property type="entry name" value="WDR59-like"/>
</dbReference>
<evidence type="ECO:0000256" key="1">
    <source>
        <dbReference type="ARBA" id="ARBA00022574"/>
    </source>
</evidence>
<dbReference type="Gene3D" id="3.10.110.10">
    <property type="entry name" value="Ubiquitin Conjugating Enzyme"/>
    <property type="match status" value="1"/>
</dbReference>
<dbReference type="Pfam" id="PF00400">
    <property type="entry name" value="WD40"/>
    <property type="match status" value="3"/>
</dbReference>
<dbReference type="InterPro" id="IPR006575">
    <property type="entry name" value="RWD_dom"/>
</dbReference>
<dbReference type="OMA" id="HRRETCL"/>
<organism evidence="7 8">
    <name type="scientific">Conidiobolus coronatus (strain ATCC 28846 / CBS 209.66 / NRRL 28638)</name>
    <name type="common">Delacroixia coronata</name>
    <dbReference type="NCBI Taxonomy" id="796925"/>
    <lineage>
        <taxon>Eukaryota</taxon>
        <taxon>Fungi</taxon>
        <taxon>Fungi incertae sedis</taxon>
        <taxon>Zoopagomycota</taxon>
        <taxon>Entomophthoromycotina</taxon>
        <taxon>Entomophthoromycetes</taxon>
        <taxon>Entomophthorales</taxon>
        <taxon>Ancylistaceae</taxon>
        <taxon>Conidiobolus</taxon>
    </lineage>
</organism>
<protein>
    <recommendedName>
        <fullName evidence="6">RWD domain-containing protein</fullName>
    </recommendedName>
</protein>
<dbReference type="GO" id="GO:0034198">
    <property type="term" value="P:cellular response to amino acid starvation"/>
    <property type="evidence" value="ECO:0007669"/>
    <property type="project" value="TreeGrafter"/>
</dbReference>
<dbReference type="PANTHER" id="PTHR46170">
    <property type="entry name" value="GATOR COMPLEX PROTEIN WDR59"/>
    <property type="match status" value="1"/>
</dbReference>
<feature type="region of interest" description="Disordered" evidence="5">
    <location>
        <begin position="1075"/>
        <end position="1112"/>
    </location>
</feature>
<comment type="similarity">
    <text evidence="3">Belongs to the WD repeat WDR59 family.</text>
</comment>
<feature type="compositionally biased region" description="Polar residues" evidence="5">
    <location>
        <begin position="1098"/>
        <end position="1112"/>
    </location>
</feature>
<feature type="region of interest" description="Disordered" evidence="5">
    <location>
        <begin position="719"/>
        <end position="750"/>
    </location>
</feature>
<name>A0A137PHV3_CONC2</name>
<feature type="repeat" description="WD" evidence="4">
    <location>
        <begin position="106"/>
        <end position="148"/>
    </location>
</feature>
<feature type="compositionally biased region" description="Polar residues" evidence="5">
    <location>
        <begin position="361"/>
        <end position="373"/>
    </location>
</feature>
<dbReference type="PROSITE" id="PS50082">
    <property type="entry name" value="WD_REPEATS_2"/>
    <property type="match status" value="3"/>
</dbReference>
<dbReference type="PROSITE" id="PS50294">
    <property type="entry name" value="WD_REPEATS_REGION"/>
    <property type="match status" value="1"/>
</dbReference>
<dbReference type="Gene3D" id="2.130.10.10">
    <property type="entry name" value="YVTN repeat-like/Quinoprotein amine dehydrogenase"/>
    <property type="match status" value="1"/>
</dbReference>
<dbReference type="InterPro" id="IPR016135">
    <property type="entry name" value="UBQ-conjugating_enzyme/RWD"/>
</dbReference>
<dbReference type="Pfam" id="PF17120">
    <property type="entry name" value="zf-RING_16"/>
    <property type="match status" value="1"/>
</dbReference>
<dbReference type="SMART" id="SM00320">
    <property type="entry name" value="WD40"/>
    <property type="match status" value="5"/>
</dbReference>
<feature type="compositionally biased region" description="Polar residues" evidence="5">
    <location>
        <begin position="387"/>
        <end position="407"/>
    </location>
</feature>
<feature type="domain" description="RWD" evidence="6">
    <location>
        <begin position="459"/>
        <end position="567"/>
    </location>
</feature>
<dbReference type="OrthoDB" id="311712at2759"/>
<dbReference type="PANTHER" id="PTHR46170:SF1">
    <property type="entry name" value="GATOR COMPLEX PROTEIN WDR59"/>
    <property type="match status" value="1"/>
</dbReference>
<keyword evidence="1 4" id="KW-0853">WD repeat</keyword>
<feature type="region of interest" description="Disordered" evidence="5">
    <location>
        <begin position="570"/>
        <end position="589"/>
    </location>
</feature>
<accession>A0A137PHV3</accession>
<dbReference type="Proteomes" id="UP000070444">
    <property type="component" value="Unassembled WGS sequence"/>
</dbReference>
<evidence type="ECO:0000313" key="7">
    <source>
        <dbReference type="EMBL" id="KXN74577.1"/>
    </source>
</evidence>
<evidence type="ECO:0000259" key="6">
    <source>
        <dbReference type="PROSITE" id="PS50908"/>
    </source>
</evidence>
<sequence length="1285" mass="144073">MLFDNNHDNSFYQQLSIHIDQPVAGMSISPSKRDVVLASRKGLLIIDLENPFDLPRSLPYFTRWEVTEVQWNPHTTRDTWIATTCNQRVLIWNVMKPHLQSVEREFTAHDRAISDVNWSNVHPEILVTSSLDTSIKIWDMRTGSKNVGIMSNWNAAVSQIDCHPSKDYLIASAQEDNIKIWDIRKGTVPLIYKLAHDRKIANLHWHGSDPKNLLSCSFDKTIKFWNIDDMSQDLGCIDTGLPIGRARYTPFGDGVLSMPLRCQHTVSLWSTKNYTEPVFEYRGHTGVVKEFVWRVNGENYLDSDDREFQLVTWSHDQQLRLWPVGENQLNAVGHTTGKKGRSDSRPHPTTFTYRVPWPQSRPRSASPEGNTESLFKHRSHMPILETTPASHGPSRSGSVSPENSATKFGSIPLHSDTFSSDPLLAWNRRFSVSRRTSGPNMNGHGNSSNGEPQSRNISEELSAIARKYKEVKFEKISMATRSCTMTLHGPWGVDSGQVFLRVNIQLSAEYPNQSPPVFDLQKSTLIPQSIHSKLEEELSQISLAFANKGLPSLEACTKYLLGLGSSADLNPQSQSDGSDEELIGGGFGLGTKSNRRHSVKSLDRDDHNVPFPKLCGATFSPEGRLVIFFSSLQSSQVEAFQMPQGMNKSNARNRNSYYHSHPRSYKSLNYFRSMCQLPTRLINHSLSNQQDMSNFDDYDDPDDPDDLLIIPSLYYRPRTHSRTVRHRHSPSPPASESPSKGADLFRSSPSDPALTSLINPSKDIPTGHNIHFRKVIGITCPDRQLGESIYLSSPSIKTKLQHLLSAAKLNGRKDLIQLWNLVQLIILSAPPQFTNNFNSNKNNILPSIQKFTKSPLLQATEGRVSSTPFNFNMLSITETKPSGDEYMNWGSHPFGKILVKSIFQHYQRYNDIQTLAILSYIFTLDTTVQKSHPTPIPTKSTLHFPKNAANNLTYNLTPQATLSESPKDYFSPFFKRAINKSGHSDNHRSPSAFSYSIWSGSQHELSPRQHPRPLPRSNISDTSPMGVSSPNKPSFYSIPNNNSRPEITAVPISSRSVSPISAVVTTDWANPVLTKPASSIHGSDLRPAYDPSEHSQRSFDTMQSGATGGQDSTLLQGYSFSQKFTSPQPQPVPLPSIIPPTDNPYLEPELMAKTGHYRLVYAEILYRWGLFSHRAEILKNLEFNQSLRADIEWDLNPSEKIGISRLPNLAKNSTYNTPKTPSLCSSDASICIICHTKMKGVSIFCIQCGHGGHPSHIKEWFKQGTKSSEGVECPSGCGCYCENFN</sequence>
<evidence type="ECO:0000313" key="8">
    <source>
        <dbReference type="Proteomes" id="UP000070444"/>
    </source>
</evidence>
<dbReference type="InterPro" id="IPR015943">
    <property type="entry name" value="WD40/YVTN_repeat-like_dom_sf"/>
</dbReference>
<feature type="region of interest" description="Disordered" evidence="5">
    <location>
        <begin position="1002"/>
        <end position="1042"/>
    </location>
</feature>
<evidence type="ECO:0000256" key="3">
    <source>
        <dbReference type="ARBA" id="ARBA00038452"/>
    </source>
</evidence>
<proteinExistence type="inferred from homology"/>
<dbReference type="InterPro" id="IPR036322">
    <property type="entry name" value="WD40_repeat_dom_sf"/>
</dbReference>
<dbReference type="PROSITE" id="PS00678">
    <property type="entry name" value="WD_REPEATS_1"/>
    <property type="match status" value="2"/>
</dbReference>
<dbReference type="InterPro" id="IPR001680">
    <property type="entry name" value="WD40_rpt"/>
</dbReference>